<keyword evidence="3" id="KW-1185">Reference proteome</keyword>
<proteinExistence type="predicted"/>
<dbReference type="PANTHER" id="PTHR33050:SF7">
    <property type="entry name" value="RIBONUCLEASE H"/>
    <property type="match status" value="1"/>
</dbReference>
<feature type="compositionally biased region" description="Polar residues" evidence="1">
    <location>
        <begin position="58"/>
        <end position="82"/>
    </location>
</feature>
<feature type="region of interest" description="Disordered" evidence="1">
    <location>
        <begin position="1"/>
        <end position="172"/>
    </location>
</feature>
<feature type="region of interest" description="Disordered" evidence="1">
    <location>
        <begin position="199"/>
        <end position="222"/>
    </location>
</feature>
<feature type="compositionally biased region" description="Polar residues" evidence="1">
    <location>
        <begin position="199"/>
        <end position="214"/>
    </location>
</feature>
<comment type="caution">
    <text evidence="2">The sequence shown here is derived from an EMBL/GenBank/DDBJ whole genome shotgun (WGS) entry which is preliminary data.</text>
</comment>
<reference evidence="2 3" key="1">
    <citation type="submission" date="2018-02" db="EMBL/GenBank/DDBJ databases">
        <title>Genome sequence of the basidiomycete white-rot fungus Phlebia centrifuga.</title>
        <authorList>
            <person name="Granchi Z."/>
            <person name="Peng M."/>
            <person name="de Vries R.P."/>
            <person name="Hilden K."/>
            <person name="Makela M.R."/>
            <person name="Grigoriev I."/>
            <person name="Riley R."/>
        </authorList>
    </citation>
    <scope>NUCLEOTIDE SEQUENCE [LARGE SCALE GENOMIC DNA]</scope>
    <source>
        <strain evidence="2 3">FBCC195</strain>
    </source>
</reference>
<accession>A0A2R6NW18</accession>
<dbReference type="AlphaFoldDB" id="A0A2R6NW18"/>
<evidence type="ECO:0000313" key="3">
    <source>
        <dbReference type="Proteomes" id="UP000186601"/>
    </source>
</evidence>
<evidence type="ECO:0008006" key="4">
    <source>
        <dbReference type="Google" id="ProtNLM"/>
    </source>
</evidence>
<dbReference type="SUPFAM" id="SSF56672">
    <property type="entry name" value="DNA/RNA polymerases"/>
    <property type="match status" value="1"/>
</dbReference>
<dbReference type="InterPro" id="IPR052055">
    <property type="entry name" value="Hepadnavirus_pol/RT"/>
</dbReference>
<evidence type="ECO:0000256" key="1">
    <source>
        <dbReference type="SAM" id="MobiDB-lite"/>
    </source>
</evidence>
<feature type="compositionally biased region" description="Polar residues" evidence="1">
    <location>
        <begin position="94"/>
        <end position="129"/>
    </location>
</feature>
<protein>
    <recommendedName>
        <fullName evidence="4">Reverse transcriptase domain-containing protein</fullName>
    </recommendedName>
</protein>
<dbReference type="Proteomes" id="UP000186601">
    <property type="component" value="Unassembled WGS sequence"/>
</dbReference>
<feature type="compositionally biased region" description="Basic and acidic residues" evidence="1">
    <location>
        <begin position="37"/>
        <end position="47"/>
    </location>
</feature>
<dbReference type="OrthoDB" id="3248529at2759"/>
<evidence type="ECO:0000313" key="2">
    <source>
        <dbReference type="EMBL" id="PSR77989.1"/>
    </source>
</evidence>
<sequence length="786" mass="88464">MSTQQNLNTKRKATPNKSESKKRPGVQLPPSPRQKAPKRETVADPRPTKPTTGTRPTSKQANISSKQVTISPPSSKQATISPPSKKAAILPPSKQATISSRSATILTKQATNSNKPPNISTKQATNPTKPATIPNKPATSPAKPTISPTRATIPNRAPIPIQPVTREPHPTSSFSLADTYSFLAELPKFLRGFAWTSTPQNSRRLSPAALSTETAAPLPMPPKRLLEDANIKKALRHYSKAIRVETPFDVDSLQGLLSRHPNRPFVNSVLWSLRNGFWPLDESEWKVEEEDFAGNPATNPSDLQAIRDFRDKEVSAGRWSDPIDELLPYMKISPMFVVWKKEKARVVTDHSASGLNGGIPPAEARVRYDNMHDFAQVLYNLRQQNPNKRYVLWKSDVSSAFLNLPAHPLWQLRQVVNVEGRMYIVRRLVFGNRFSPRAWCSVSALLAWIAGTVYKIYDMQVYMDDFWGLDEEDRLEPFHDAARPRNQVTLLRFWDRIRCPYEDRKQLHGNPLEIIGFWVDANRGEISISPSSIQEAIAAINAFLTTPSRKPVLREWARLAGFLNWVLNVFPWGRPALTEFHRSMGGRTRFYSPVPITAEVAADLTWFKETMPKAIGVRLSDVSRWPDEAADLIIHTDATPNAAISFVHSNQGFTYQIKSSQRAPVTPDIFFFKQLAILFAIHHSTSLPSPRRRLLIYSDSLESVEAFNTLRVKASIHNAVLIATAGIVASTGIDFRVRHISGPTNLRANLLSHRLSEEYSKRFPTDRIHSFLPPRELLPARWRGCF</sequence>
<dbReference type="InterPro" id="IPR043502">
    <property type="entry name" value="DNA/RNA_pol_sf"/>
</dbReference>
<dbReference type="EMBL" id="MLYV02000764">
    <property type="protein sequence ID" value="PSR77989.1"/>
    <property type="molecule type" value="Genomic_DNA"/>
</dbReference>
<name>A0A2R6NW18_9APHY</name>
<dbReference type="STRING" id="98765.A0A2R6NW18"/>
<dbReference type="PANTHER" id="PTHR33050">
    <property type="entry name" value="REVERSE TRANSCRIPTASE DOMAIN-CONTAINING PROTEIN"/>
    <property type="match status" value="1"/>
</dbReference>
<organism evidence="2 3">
    <name type="scientific">Hermanssonia centrifuga</name>
    <dbReference type="NCBI Taxonomy" id="98765"/>
    <lineage>
        <taxon>Eukaryota</taxon>
        <taxon>Fungi</taxon>
        <taxon>Dikarya</taxon>
        <taxon>Basidiomycota</taxon>
        <taxon>Agaricomycotina</taxon>
        <taxon>Agaricomycetes</taxon>
        <taxon>Polyporales</taxon>
        <taxon>Meruliaceae</taxon>
        <taxon>Hermanssonia</taxon>
    </lineage>
</organism>
<gene>
    <name evidence="2" type="ORF">PHLCEN_2v7616</name>
</gene>